<dbReference type="Proteomes" id="UP001165080">
    <property type="component" value="Unassembled WGS sequence"/>
</dbReference>
<protein>
    <submittedName>
        <fullName evidence="1">Uncharacterized protein</fullName>
    </submittedName>
</protein>
<accession>A0A9W6F1J9</accession>
<evidence type="ECO:0000313" key="2">
    <source>
        <dbReference type="Proteomes" id="UP001165080"/>
    </source>
</evidence>
<keyword evidence="2" id="KW-1185">Reference proteome</keyword>
<evidence type="ECO:0000313" key="1">
    <source>
        <dbReference type="EMBL" id="GLC52859.1"/>
    </source>
</evidence>
<sequence>MVDNPVDDVSITGHVLMPGASDQYDGLRVTVTDPAASTMFTWANGAASMRQAAIALGGLTVHNLDLLRRSCEGHIRGMFDMEGTHVVGFRRN</sequence>
<proteinExistence type="predicted"/>
<name>A0A9W6F1J9_9CHLO</name>
<dbReference type="AlphaFoldDB" id="A0A9W6F1J9"/>
<comment type="caution">
    <text evidence="1">The sequence shown here is derived from an EMBL/GenBank/DDBJ whole genome shotgun (WGS) entry which is preliminary data.</text>
</comment>
<dbReference type="EMBL" id="BRXU01000006">
    <property type="protein sequence ID" value="GLC52859.1"/>
    <property type="molecule type" value="Genomic_DNA"/>
</dbReference>
<organism evidence="1 2">
    <name type="scientific">Pleodorina starrii</name>
    <dbReference type="NCBI Taxonomy" id="330485"/>
    <lineage>
        <taxon>Eukaryota</taxon>
        <taxon>Viridiplantae</taxon>
        <taxon>Chlorophyta</taxon>
        <taxon>core chlorophytes</taxon>
        <taxon>Chlorophyceae</taxon>
        <taxon>CS clade</taxon>
        <taxon>Chlamydomonadales</taxon>
        <taxon>Volvocaceae</taxon>
        <taxon>Pleodorina</taxon>
    </lineage>
</organism>
<reference evidence="1 2" key="1">
    <citation type="journal article" date="2023" name="Commun. Biol.">
        <title>Reorganization of the ancestral sex-determining regions during the evolution of trioecy in Pleodorina starrii.</title>
        <authorList>
            <person name="Takahashi K."/>
            <person name="Suzuki S."/>
            <person name="Kawai-Toyooka H."/>
            <person name="Yamamoto K."/>
            <person name="Hamaji T."/>
            <person name="Ootsuki R."/>
            <person name="Yamaguchi H."/>
            <person name="Kawachi M."/>
            <person name="Higashiyama T."/>
            <person name="Nozaki H."/>
        </authorList>
    </citation>
    <scope>NUCLEOTIDE SEQUENCE [LARGE SCALE GENOMIC DNA]</scope>
    <source>
        <strain evidence="1 2">NIES-4479</strain>
    </source>
</reference>
<gene>
    <name evidence="1" type="primary">PLESTB001072</name>
    <name evidence="1" type="ORF">PLESTB_000676200</name>
</gene>